<evidence type="ECO:0000313" key="3">
    <source>
        <dbReference type="EMBL" id="SAM05034.1"/>
    </source>
</evidence>
<feature type="compositionally biased region" description="Polar residues" evidence="1">
    <location>
        <begin position="138"/>
        <end position="149"/>
    </location>
</feature>
<reference evidence="3" key="1">
    <citation type="submission" date="2016-04" db="EMBL/GenBank/DDBJ databases">
        <authorList>
            <person name="Evans L.H."/>
            <person name="Alamgir A."/>
            <person name="Owens N."/>
            <person name="Weber N.D."/>
            <person name="Virtaneva K."/>
            <person name="Barbian K."/>
            <person name="Babar A."/>
            <person name="Rosenke K."/>
        </authorList>
    </citation>
    <scope>NUCLEOTIDE SEQUENCE [LARGE SCALE GENOMIC DNA]</scope>
    <source>
        <strain evidence="3">CBS 101.48</strain>
    </source>
</reference>
<dbReference type="InterPro" id="IPR009057">
    <property type="entry name" value="Homeodomain-like_sf"/>
</dbReference>
<dbReference type="EMBL" id="LT554417">
    <property type="protein sequence ID" value="SAM05034.1"/>
    <property type="molecule type" value="Genomic_DNA"/>
</dbReference>
<dbReference type="GO" id="GO:0000126">
    <property type="term" value="C:transcription factor TFIIIB complex"/>
    <property type="evidence" value="ECO:0007669"/>
    <property type="project" value="TreeGrafter"/>
</dbReference>
<dbReference type="GO" id="GO:0070898">
    <property type="term" value="P:RNA polymerase III preinitiation complex assembly"/>
    <property type="evidence" value="ECO:0007669"/>
    <property type="project" value="TreeGrafter"/>
</dbReference>
<feature type="region of interest" description="Disordered" evidence="1">
    <location>
        <begin position="1"/>
        <end position="192"/>
    </location>
</feature>
<keyword evidence="4" id="KW-1185">Reference proteome</keyword>
<dbReference type="InterPro" id="IPR001005">
    <property type="entry name" value="SANT/Myb"/>
</dbReference>
<dbReference type="STRING" id="4829.A0A168QLL3"/>
<gene>
    <name evidence="3" type="primary">ABSGL_10900.1 scaffold 12033</name>
</gene>
<dbReference type="SUPFAM" id="SSF46689">
    <property type="entry name" value="Homeodomain-like"/>
    <property type="match status" value="1"/>
</dbReference>
<accession>A0A168QLL3</accession>
<dbReference type="PROSITE" id="PS51293">
    <property type="entry name" value="SANT"/>
    <property type="match status" value="1"/>
</dbReference>
<feature type="compositionally biased region" description="Basic and acidic residues" evidence="1">
    <location>
        <begin position="42"/>
        <end position="52"/>
    </location>
</feature>
<dbReference type="InterPro" id="IPR039467">
    <property type="entry name" value="TFIIIB_B''_Myb"/>
</dbReference>
<protein>
    <recommendedName>
        <fullName evidence="2">SANT domain-containing protein</fullName>
    </recommendedName>
</protein>
<dbReference type="CDD" id="cd00167">
    <property type="entry name" value="SANT"/>
    <property type="match status" value="1"/>
</dbReference>
<feature type="compositionally biased region" description="Polar residues" evidence="1">
    <location>
        <begin position="1"/>
        <end position="15"/>
    </location>
</feature>
<dbReference type="Proteomes" id="UP000078561">
    <property type="component" value="Unassembled WGS sequence"/>
</dbReference>
<feature type="domain" description="SANT" evidence="2">
    <location>
        <begin position="328"/>
        <end position="379"/>
    </location>
</feature>
<dbReference type="PANTHER" id="PTHR22929">
    <property type="entry name" value="RNA POLYMERASE III TRANSCRIPTION INITIATION FACTOR B"/>
    <property type="match status" value="1"/>
</dbReference>
<dbReference type="Pfam" id="PF15963">
    <property type="entry name" value="Myb_DNA-bind_7"/>
    <property type="match status" value="1"/>
</dbReference>
<dbReference type="PANTHER" id="PTHR22929:SF0">
    <property type="entry name" value="TRANSCRIPTION FACTOR TFIIIB COMPONENT B'' HOMOLOG"/>
    <property type="match status" value="1"/>
</dbReference>
<feature type="compositionally biased region" description="Low complexity" evidence="1">
    <location>
        <begin position="29"/>
        <end position="39"/>
    </location>
</feature>
<proteinExistence type="predicted"/>
<dbReference type="GO" id="GO:0001156">
    <property type="term" value="F:TFIIIC-class transcription factor complex binding"/>
    <property type="evidence" value="ECO:0007669"/>
    <property type="project" value="TreeGrafter"/>
</dbReference>
<dbReference type="AlphaFoldDB" id="A0A168QLL3"/>
<dbReference type="OrthoDB" id="272624at2759"/>
<name>A0A168QLL3_ABSGL</name>
<dbReference type="SMART" id="SM00717">
    <property type="entry name" value="SANT"/>
    <property type="match status" value="1"/>
</dbReference>
<evidence type="ECO:0000259" key="2">
    <source>
        <dbReference type="PROSITE" id="PS51293"/>
    </source>
</evidence>
<sequence>MSSLTSPSVNKNTTRFAPKVKQKERRGSLLKSRLSSSTSQPKETEAETEEPRTAIATKPLHPMTVDDPTLGVLPPPSKEPSPPNSPVNTSMSRVPSASTLATASAAAPSSTKKRPSTTSTTFSAPSKGEHATGHHVSTETSPPHTTHANPTRHGTVAASADDNTVEGGNDPKNDNSVPPRPKRRRRSELTTDPLVTLDDISHDPAQPELIQKPLSYFVDNLDTGVVSRSYKEMKIKANNQTSAAFVAAAAARTKEKDLAKPVEEEPSFLQESSSAPQVRFVDGEIVLDTSSLYIHTPEGKQVDYEVVEEDSMTNRINSRTHGKQHFTSPGKRWTTKEIDLFYSGIGKYGTDFEMIASIIPSRTRKEVKLMFNRQEKRNPTKITDAIMQRPHQGV</sequence>
<dbReference type="InterPro" id="IPR017884">
    <property type="entry name" value="SANT_dom"/>
</dbReference>
<evidence type="ECO:0000313" key="4">
    <source>
        <dbReference type="Proteomes" id="UP000078561"/>
    </source>
</evidence>
<dbReference type="InParanoid" id="A0A168QLL3"/>
<dbReference type="Gene3D" id="1.20.58.1880">
    <property type="match status" value="1"/>
</dbReference>
<organism evidence="3">
    <name type="scientific">Absidia glauca</name>
    <name type="common">Pin mould</name>
    <dbReference type="NCBI Taxonomy" id="4829"/>
    <lineage>
        <taxon>Eukaryota</taxon>
        <taxon>Fungi</taxon>
        <taxon>Fungi incertae sedis</taxon>
        <taxon>Mucoromycota</taxon>
        <taxon>Mucoromycotina</taxon>
        <taxon>Mucoromycetes</taxon>
        <taxon>Mucorales</taxon>
        <taxon>Cunninghamellaceae</taxon>
        <taxon>Absidia</taxon>
    </lineage>
</organism>
<feature type="compositionally biased region" description="Pro residues" evidence="1">
    <location>
        <begin position="73"/>
        <end position="85"/>
    </location>
</feature>
<evidence type="ECO:0000256" key="1">
    <source>
        <dbReference type="SAM" id="MobiDB-lite"/>
    </source>
</evidence>
<feature type="compositionally biased region" description="Low complexity" evidence="1">
    <location>
        <begin position="95"/>
        <end position="126"/>
    </location>
</feature>